<dbReference type="EMBL" id="JBHFEH010000108">
    <property type="protein sequence ID" value="KAL2046683.1"/>
    <property type="molecule type" value="Genomic_DNA"/>
</dbReference>
<evidence type="ECO:0000313" key="10">
    <source>
        <dbReference type="Proteomes" id="UP001590951"/>
    </source>
</evidence>
<dbReference type="SMART" id="SM01117">
    <property type="entry name" value="Cyt-b5"/>
    <property type="match status" value="1"/>
</dbReference>
<evidence type="ECO:0000256" key="4">
    <source>
        <dbReference type="ARBA" id="ARBA00023002"/>
    </source>
</evidence>
<dbReference type="Proteomes" id="UP001590951">
    <property type="component" value="Unassembled WGS sequence"/>
</dbReference>
<evidence type="ECO:0000256" key="5">
    <source>
        <dbReference type="ARBA" id="ARBA00023004"/>
    </source>
</evidence>
<dbReference type="PANTHER" id="PTHR10578">
    <property type="entry name" value="S -2-HYDROXY-ACID OXIDASE-RELATED"/>
    <property type="match status" value="1"/>
</dbReference>
<feature type="compositionally biased region" description="Basic and acidic residues" evidence="6">
    <location>
        <begin position="16"/>
        <end position="31"/>
    </location>
</feature>
<evidence type="ECO:0000256" key="6">
    <source>
        <dbReference type="SAM" id="MobiDB-lite"/>
    </source>
</evidence>
<comment type="cofactor">
    <cofactor evidence="1">
        <name>FMN</name>
        <dbReference type="ChEBI" id="CHEBI:58210"/>
    </cofactor>
</comment>
<dbReference type="SUPFAM" id="SSF51395">
    <property type="entry name" value="FMN-linked oxidoreductases"/>
    <property type="match status" value="1"/>
</dbReference>
<dbReference type="Pfam" id="PF00173">
    <property type="entry name" value="Cyt-b5"/>
    <property type="match status" value="1"/>
</dbReference>
<proteinExistence type="predicted"/>
<name>A0ABR4ANL3_9LECA</name>
<feature type="compositionally biased region" description="Polar residues" evidence="6">
    <location>
        <begin position="1"/>
        <end position="15"/>
    </location>
</feature>
<evidence type="ECO:0000256" key="1">
    <source>
        <dbReference type="ARBA" id="ARBA00001917"/>
    </source>
</evidence>
<dbReference type="CDD" id="cd02922">
    <property type="entry name" value="FCB2_FMN"/>
    <property type="match status" value="1"/>
</dbReference>
<dbReference type="InterPro" id="IPR037458">
    <property type="entry name" value="L-MDH/L-LDH_FMN-bd"/>
</dbReference>
<keyword evidence="10" id="KW-1185">Reference proteome</keyword>
<accession>A0ABR4ANL3</accession>
<protein>
    <submittedName>
        <fullName evidence="9">Uncharacterized protein</fullName>
    </submittedName>
</protein>
<dbReference type="InterPro" id="IPR001199">
    <property type="entry name" value="Cyt_B5-like_heme/steroid-bd"/>
</dbReference>
<dbReference type="InterPro" id="IPR000262">
    <property type="entry name" value="FMN-dep_DH"/>
</dbReference>
<evidence type="ECO:0000313" key="9">
    <source>
        <dbReference type="EMBL" id="KAL2046683.1"/>
    </source>
</evidence>
<dbReference type="InterPro" id="IPR036400">
    <property type="entry name" value="Cyt_B5-like_heme/steroid_sf"/>
</dbReference>
<dbReference type="InterPro" id="IPR013785">
    <property type="entry name" value="Aldolase_TIM"/>
</dbReference>
<evidence type="ECO:0000256" key="3">
    <source>
        <dbReference type="ARBA" id="ARBA00022723"/>
    </source>
</evidence>
<keyword evidence="4" id="KW-0560">Oxidoreductase</keyword>
<dbReference type="PRINTS" id="PR00363">
    <property type="entry name" value="CYTOCHROMEB5"/>
</dbReference>
<dbReference type="PROSITE" id="PS51349">
    <property type="entry name" value="FMN_HYDROXY_ACID_DH_2"/>
    <property type="match status" value="1"/>
</dbReference>
<keyword evidence="5" id="KW-0408">Iron</keyword>
<evidence type="ECO:0000256" key="2">
    <source>
        <dbReference type="ARBA" id="ARBA00022617"/>
    </source>
</evidence>
<dbReference type="Gene3D" id="3.20.20.70">
    <property type="entry name" value="Aldolase class I"/>
    <property type="match status" value="1"/>
</dbReference>
<organism evidence="9 10">
    <name type="scientific">Lepraria finkii</name>
    <dbReference type="NCBI Taxonomy" id="1340010"/>
    <lineage>
        <taxon>Eukaryota</taxon>
        <taxon>Fungi</taxon>
        <taxon>Dikarya</taxon>
        <taxon>Ascomycota</taxon>
        <taxon>Pezizomycotina</taxon>
        <taxon>Lecanoromycetes</taxon>
        <taxon>OSLEUM clade</taxon>
        <taxon>Lecanoromycetidae</taxon>
        <taxon>Lecanorales</taxon>
        <taxon>Lecanorineae</taxon>
        <taxon>Stereocaulaceae</taxon>
        <taxon>Lepraria</taxon>
    </lineage>
</organism>
<keyword evidence="2" id="KW-0349">Heme</keyword>
<gene>
    <name evidence="9" type="ORF">ABVK25_011655</name>
</gene>
<dbReference type="Pfam" id="PF01070">
    <property type="entry name" value="FMN_dh"/>
    <property type="match status" value="1"/>
</dbReference>
<dbReference type="InterPro" id="IPR008259">
    <property type="entry name" value="FMN_hydac_DH_AS"/>
</dbReference>
<evidence type="ECO:0000259" key="7">
    <source>
        <dbReference type="PROSITE" id="PS50255"/>
    </source>
</evidence>
<reference evidence="9 10" key="1">
    <citation type="submission" date="2024-09" db="EMBL/GenBank/DDBJ databases">
        <title>Rethinking Asexuality: The Enigmatic Case of Functional Sexual Genes in Lepraria (Stereocaulaceae).</title>
        <authorList>
            <person name="Doellman M."/>
            <person name="Sun Y."/>
            <person name="Barcenas-Pena A."/>
            <person name="Lumbsch H.T."/>
            <person name="Grewe F."/>
        </authorList>
    </citation>
    <scope>NUCLEOTIDE SEQUENCE [LARGE SCALE GENOMIC DNA]</scope>
    <source>
        <strain evidence="9 10">Grewe 0041</strain>
    </source>
</reference>
<feature type="domain" description="Cytochrome b5 heme-binding" evidence="7">
    <location>
        <begin position="23"/>
        <end position="100"/>
    </location>
</feature>
<dbReference type="PROSITE" id="PS00191">
    <property type="entry name" value="CYTOCHROME_B5_1"/>
    <property type="match status" value="1"/>
</dbReference>
<feature type="domain" description="FMN hydroxy acid dehydrogenase" evidence="8">
    <location>
        <begin position="125"/>
        <end position="487"/>
    </location>
</feature>
<dbReference type="Gene3D" id="3.10.120.10">
    <property type="entry name" value="Cytochrome b5-like heme/steroid binding domain"/>
    <property type="match status" value="1"/>
</dbReference>
<comment type="caution">
    <text evidence="9">The sequence shown here is derived from an EMBL/GenBank/DDBJ whole genome shotgun (WGS) entry which is preliminary data.</text>
</comment>
<evidence type="ECO:0000259" key="8">
    <source>
        <dbReference type="PROSITE" id="PS51349"/>
    </source>
</evidence>
<dbReference type="PROSITE" id="PS00557">
    <property type="entry name" value="FMN_HYDROXY_ACID_DH_1"/>
    <property type="match status" value="1"/>
</dbReference>
<keyword evidence="3" id="KW-0479">Metal-binding</keyword>
<dbReference type="InterPro" id="IPR018506">
    <property type="entry name" value="Cyt_B5_heme-BS"/>
</dbReference>
<dbReference type="SUPFAM" id="SSF55856">
    <property type="entry name" value="Cytochrome b5-like heme/steroid binding domain"/>
    <property type="match status" value="1"/>
</dbReference>
<feature type="region of interest" description="Disordered" evidence="6">
    <location>
        <begin position="296"/>
        <end position="319"/>
    </location>
</feature>
<dbReference type="PANTHER" id="PTHR10578:SF148">
    <property type="entry name" value="L-LACTATE DEHYDROGENASE (CYTOCHROME)"/>
    <property type="match status" value="1"/>
</dbReference>
<feature type="region of interest" description="Disordered" evidence="6">
    <location>
        <begin position="1"/>
        <end position="31"/>
    </location>
</feature>
<dbReference type="InterPro" id="IPR037396">
    <property type="entry name" value="FMN_HAD"/>
</dbReference>
<sequence length="516" mass="58195">MNSGSSEILINMNQDEPNKLPKEQKWSGEEVAKHNNDKDCWVIIHGRAYDVTEFKEEHPGGKNIILRWAGKDATETFEPIHPPDTLDKFLDKSKHMGEVNMKSVEQEKEFDPDEEERQERVKRMPILEQCYNLMDFEAVARRVMNKSAWAYYSSGADDEITMRENHSAYHKIWFRPRILEDVEKIDLSTTMLGTKVDIPFYVTATALGKLGNPEGEVILTRGAKKHNVIQMIPTLASCSFDEIVDAKGDDQVQWLQLYVNKDRAITKRIIEHAEKRGCKGLFITVDAPQLGRREKDMRSKYSDAGSNVQETGGDNVDRSQGAARAISSFIDPTLSWKEIPWFLSVTKMPIILKGVQRVEDVIQAIETGVQGVVLSNHGGRQLDFARSGIEVLAEVMPVLRERNWQDRIEIYVDGGIRRATDIIKALCIGATGVGIGRPFLFAMSAYGLPGVDRAMQLLKDEMEMNMRLIGCSRVDQLNPTLVDCRGLSMHSTSVPSDTLSISIYDPLVNPQEKAKL</sequence>
<dbReference type="PROSITE" id="PS50255">
    <property type="entry name" value="CYTOCHROME_B5_2"/>
    <property type="match status" value="1"/>
</dbReference>